<organism evidence="1 2">
    <name type="scientific">Nocardioides astragali</name>
    <dbReference type="NCBI Taxonomy" id="1776736"/>
    <lineage>
        <taxon>Bacteria</taxon>
        <taxon>Bacillati</taxon>
        <taxon>Actinomycetota</taxon>
        <taxon>Actinomycetes</taxon>
        <taxon>Propionibacteriales</taxon>
        <taxon>Nocardioidaceae</taxon>
        <taxon>Nocardioides</taxon>
    </lineage>
</organism>
<comment type="caution">
    <text evidence="1">The sequence shown here is derived from an EMBL/GenBank/DDBJ whole genome shotgun (WGS) entry which is preliminary data.</text>
</comment>
<accession>A0ABW2NC48</accession>
<dbReference type="RefSeq" id="WP_255891566.1">
    <property type="nucleotide sequence ID" value="NZ_JAFMZM010000004.1"/>
</dbReference>
<protein>
    <recommendedName>
        <fullName evidence="3">C2H2-type domain-containing protein</fullName>
    </recommendedName>
</protein>
<reference evidence="2" key="1">
    <citation type="journal article" date="2019" name="Int. J. Syst. Evol. Microbiol.">
        <title>The Global Catalogue of Microorganisms (GCM) 10K type strain sequencing project: providing services to taxonomists for standard genome sequencing and annotation.</title>
        <authorList>
            <consortium name="The Broad Institute Genomics Platform"/>
            <consortium name="The Broad Institute Genome Sequencing Center for Infectious Disease"/>
            <person name="Wu L."/>
            <person name="Ma J."/>
        </authorList>
    </citation>
    <scope>NUCLEOTIDE SEQUENCE [LARGE SCALE GENOMIC DNA]</scope>
    <source>
        <strain evidence="2">FCH27</strain>
    </source>
</reference>
<evidence type="ECO:0008006" key="3">
    <source>
        <dbReference type="Google" id="ProtNLM"/>
    </source>
</evidence>
<evidence type="ECO:0000313" key="1">
    <source>
        <dbReference type="EMBL" id="MFC7363193.1"/>
    </source>
</evidence>
<name>A0ABW2NC48_9ACTN</name>
<dbReference type="EMBL" id="JBHTCH010000028">
    <property type="protein sequence ID" value="MFC7363193.1"/>
    <property type="molecule type" value="Genomic_DNA"/>
</dbReference>
<proteinExistence type="predicted"/>
<gene>
    <name evidence="1" type="ORF">ACFQO6_23175</name>
</gene>
<dbReference type="Proteomes" id="UP001596524">
    <property type="component" value="Unassembled WGS sequence"/>
</dbReference>
<evidence type="ECO:0000313" key="2">
    <source>
        <dbReference type="Proteomes" id="UP001596524"/>
    </source>
</evidence>
<sequence>MSEGAQDPAEPDLTEMFDAGAGPGLVCRVCGSVIADTGDYPRAHWDWHEASNGA</sequence>
<keyword evidence="2" id="KW-1185">Reference proteome</keyword>